<dbReference type="InterPro" id="IPR036008">
    <property type="entry name" value="Aconitase_4Fe-4S_dom"/>
</dbReference>
<comment type="cofactor">
    <cofactor evidence="2">
        <name>[4Fe-4S] cluster</name>
        <dbReference type="ChEBI" id="CHEBI:49883"/>
    </cofactor>
</comment>
<evidence type="ECO:0000256" key="7">
    <source>
        <dbReference type="ARBA" id="ARBA00014371"/>
    </source>
</evidence>
<dbReference type="PROSITE" id="PS01244">
    <property type="entry name" value="ACONITASE_2"/>
    <property type="match status" value="1"/>
</dbReference>
<evidence type="ECO:0000313" key="21">
    <source>
        <dbReference type="EMBL" id="THU81070.1"/>
    </source>
</evidence>
<evidence type="ECO:0000313" key="22">
    <source>
        <dbReference type="Proteomes" id="UP000297245"/>
    </source>
</evidence>
<evidence type="ECO:0000256" key="18">
    <source>
        <dbReference type="SAM" id="MobiDB-lite"/>
    </source>
</evidence>
<dbReference type="UniPathway" id="UPA00048">
    <property type="reaction ID" value="UER00071"/>
</dbReference>
<evidence type="ECO:0000256" key="17">
    <source>
        <dbReference type="ARBA" id="ARBA00033368"/>
    </source>
</evidence>
<keyword evidence="11" id="KW-0479">Metal-binding</keyword>
<name>A0A4S8KYM7_DENBC</name>
<keyword evidence="14" id="KW-0456">Lyase</keyword>
<evidence type="ECO:0000256" key="13">
    <source>
        <dbReference type="ARBA" id="ARBA00023014"/>
    </source>
</evidence>
<evidence type="ECO:0000256" key="14">
    <source>
        <dbReference type="ARBA" id="ARBA00023239"/>
    </source>
</evidence>
<evidence type="ECO:0000259" key="20">
    <source>
        <dbReference type="Pfam" id="PF00694"/>
    </source>
</evidence>
<dbReference type="Pfam" id="PF00330">
    <property type="entry name" value="Aconitase"/>
    <property type="match status" value="1"/>
</dbReference>
<dbReference type="NCBIfam" id="TIGR00170">
    <property type="entry name" value="leuC"/>
    <property type="match status" value="1"/>
</dbReference>
<evidence type="ECO:0000256" key="10">
    <source>
        <dbReference type="ARBA" id="ARBA00022605"/>
    </source>
</evidence>
<evidence type="ECO:0000256" key="9">
    <source>
        <dbReference type="ARBA" id="ARBA00022485"/>
    </source>
</evidence>
<dbReference type="PANTHER" id="PTHR43822:SF9">
    <property type="entry name" value="3-ISOPROPYLMALATE DEHYDRATASE"/>
    <property type="match status" value="1"/>
</dbReference>
<sequence>MDTHDREPTTLYDKIWSKHVVYDPDPADANTPKLIYIDRHLVHEVSSPQAFDGLWSANRSVRRPDCTLATADHNVPTSPGRFTSSFKTSEYIKEPASRAQYTALEKNVRKSGIPYFSLRDTRQGIVHVIGGEQGFILPGAVAVCGDSHTSTLGAFGALAFGIGTSEVEHVLATQTLRLRKSKNMRILIRSTHLPLGVTSKDLILHIIRTIGTAGGTGHVIEYAGDVVKSLSVEARMTMCNMSIEAGARAGLVAPDEKTVEYLRGRPFVPSVEEGWDEAVEYWKTLRSDEGAKWDKEVVIDVEEVEPTVTWGTSPEDNVPISGNVPRPEDFPNNPSKTDGVKKTLEYMGMKGGEKMVDIKIDKVFLGSCTNSRIEDLRTAAGVLLALGAEKGKVAEGMRAMVVPGSGIVKRQAEAEGLDVIFQRAGFEWREPGCSMCIGLNGDQLNSGERCASTSNRNFKDRQGTGGRTHLVSPAMAVGAAVTGRLVDVRNLVKLGKEKEKEIIKGKMGTDLPATLFDDPSPMPVDNLDEEHFSKPDDTSTATSGSGSNADSRRDSRRFTSVHGVAVPIRMENVDTDMLVPAPLLKGLNKSGFARALFNRFRFKTNPDTNKEEELDFVLNKEPFRRAKIMICDGRNFGCGSSREHAVWALRDFGITCVIAPSFGDIFFNNSLQNGVLLVVLSQSTCEELATYAETGGEMEVDLVKEKIRCLGQDKVFSFKVDPNNRDRLLKGLDDIDLTLSVEKKISEYEARRKEGWRWLELMSRLDGNFKKRVIGGSMEW</sequence>
<keyword evidence="12" id="KW-0408">Iron</keyword>
<dbReference type="GO" id="GO:0003861">
    <property type="term" value="F:3-isopropylmalate dehydratase activity"/>
    <property type="evidence" value="ECO:0007669"/>
    <property type="project" value="UniProtKB-EC"/>
</dbReference>
<evidence type="ECO:0000256" key="15">
    <source>
        <dbReference type="ARBA" id="ARBA00023304"/>
    </source>
</evidence>
<keyword evidence="9" id="KW-0004">4Fe-4S</keyword>
<feature type="domain" description="Aconitase/3-isopropylmalate dehydratase large subunit alpha/beta/alpha" evidence="19">
    <location>
        <begin position="13"/>
        <end position="483"/>
    </location>
</feature>
<dbReference type="Gene3D" id="3.30.499.10">
    <property type="entry name" value="Aconitase, domain 3"/>
    <property type="match status" value="2"/>
</dbReference>
<dbReference type="SUPFAM" id="SSF52016">
    <property type="entry name" value="LeuD/IlvD-like"/>
    <property type="match status" value="1"/>
</dbReference>
<evidence type="ECO:0000256" key="11">
    <source>
        <dbReference type="ARBA" id="ARBA00022723"/>
    </source>
</evidence>
<protein>
    <recommendedName>
        <fullName evidence="7">3-isopropylmalate dehydratase</fullName>
        <ecNumber evidence="6">4.2.1.33</ecNumber>
    </recommendedName>
    <alternativeName>
        <fullName evidence="16">Alpha-IPM isomerase</fullName>
    </alternativeName>
    <alternativeName>
        <fullName evidence="17">Isopropylmalate isomerase</fullName>
    </alternativeName>
</protein>
<feature type="compositionally biased region" description="Low complexity" evidence="18">
    <location>
        <begin position="538"/>
        <end position="549"/>
    </location>
</feature>
<evidence type="ECO:0000256" key="3">
    <source>
        <dbReference type="ARBA" id="ARBA00002695"/>
    </source>
</evidence>
<accession>A0A4S8KYM7</accession>
<dbReference type="Pfam" id="PF00694">
    <property type="entry name" value="Aconitase_C"/>
    <property type="match status" value="1"/>
</dbReference>
<dbReference type="NCBIfam" id="TIGR00171">
    <property type="entry name" value="leuD"/>
    <property type="match status" value="1"/>
</dbReference>
<dbReference type="AlphaFoldDB" id="A0A4S8KYM7"/>
<dbReference type="CDD" id="cd01577">
    <property type="entry name" value="IPMI_Swivel"/>
    <property type="match status" value="1"/>
</dbReference>
<dbReference type="NCBIfam" id="NF004016">
    <property type="entry name" value="PRK05478.1"/>
    <property type="match status" value="1"/>
</dbReference>
<dbReference type="InterPro" id="IPR001030">
    <property type="entry name" value="Acoase/IPM_deHydtase_lsu_aba"/>
</dbReference>
<dbReference type="Gene3D" id="3.20.19.10">
    <property type="entry name" value="Aconitase, domain 4"/>
    <property type="match status" value="1"/>
</dbReference>
<feature type="region of interest" description="Disordered" evidence="18">
    <location>
        <begin position="510"/>
        <end position="558"/>
    </location>
</feature>
<evidence type="ECO:0000256" key="12">
    <source>
        <dbReference type="ARBA" id="ARBA00023004"/>
    </source>
</evidence>
<dbReference type="InterPro" id="IPR000573">
    <property type="entry name" value="AconitaseA/IPMdHydase_ssu_swvl"/>
</dbReference>
<comment type="pathway">
    <text evidence="4">Amino-acid biosynthesis; L-leucine biosynthesis; L-leucine from 3-methyl-2-oxobutanoate: step 2/4.</text>
</comment>
<keyword evidence="22" id="KW-1185">Reference proteome</keyword>
<dbReference type="PROSITE" id="PS00450">
    <property type="entry name" value="ACONITASE_1"/>
    <property type="match status" value="1"/>
</dbReference>
<evidence type="ECO:0000256" key="4">
    <source>
        <dbReference type="ARBA" id="ARBA00004729"/>
    </source>
</evidence>
<comment type="function">
    <text evidence="3">Catalyzes the isomerization between 2-isopropylmalate and 3-isopropylmalate, via the formation of 2-isopropylmaleate.</text>
</comment>
<feature type="domain" description="Aconitase A/isopropylmalate dehydratase small subunit swivel" evidence="20">
    <location>
        <begin position="557"/>
        <end position="682"/>
    </location>
</feature>
<evidence type="ECO:0000256" key="6">
    <source>
        <dbReference type="ARBA" id="ARBA00011998"/>
    </source>
</evidence>
<organism evidence="21 22">
    <name type="scientific">Dendrothele bispora (strain CBS 962.96)</name>
    <dbReference type="NCBI Taxonomy" id="1314807"/>
    <lineage>
        <taxon>Eukaryota</taxon>
        <taxon>Fungi</taxon>
        <taxon>Dikarya</taxon>
        <taxon>Basidiomycota</taxon>
        <taxon>Agaricomycotina</taxon>
        <taxon>Agaricomycetes</taxon>
        <taxon>Agaricomycetidae</taxon>
        <taxon>Agaricales</taxon>
        <taxon>Agaricales incertae sedis</taxon>
        <taxon>Dendrothele</taxon>
    </lineage>
</organism>
<evidence type="ECO:0000256" key="5">
    <source>
        <dbReference type="ARBA" id="ARBA00007185"/>
    </source>
</evidence>
<dbReference type="InterPro" id="IPR004431">
    <property type="entry name" value="3-IsopropMal_deHydase_ssu"/>
</dbReference>
<dbReference type="PRINTS" id="PR00415">
    <property type="entry name" value="ACONITASE"/>
</dbReference>
<keyword evidence="13" id="KW-0411">Iron-sulfur</keyword>
<dbReference type="CDD" id="cd01583">
    <property type="entry name" value="IPMI"/>
    <property type="match status" value="1"/>
</dbReference>
<dbReference type="InterPro" id="IPR033941">
    <property type="entry name" value="IPMI_cat"/>
</dbReference>
<dbReference type="InterPro" id="IPR015928">
    <property type="entry name" value="Aconitase/3IPM_dehydase_swvl"/>
</dbReference>
<feature type="region of interest" description="Disordered" evidence="18">
    <location>
        <begin position="309"/>
        <end position="340"/>
    </location>
</feature>
<dbReference type="GO" id="GO:0051539">
    <property type="term" value="F:4 iron, 4 sulfur cluster binding"/>
    <property type="evidence" value="ECO:0007669"/>
    <property type="project" value="UniProtKB-KW"/>
</dbReference>
<dbReference type="InterPro" id="IPR018136">
    <property type="entry name" value="Aconitase_4Fe-4S_BS"/>
</dbReference>
<gene>
    <name evidence="21" type="ORF">K435DRAFT_873714</name>
</gene>
<dbReference type="InterPro" id="IPR033940">
    <property type="entry name" value="IPMI_Swivel"/>
</dbReference>
<dbReference type="InterPro" id="IPR015931">
    <property type="entry name" value="Acnase/IPM_dHydase_lsu_aba_1/3"/>
</dbReference>
<keyword evidence="8" id="KW-0432">Leucine biosynthesis</keyword>
<evidence type="ECO:0000256" key="1">
    <source>
        <dbReference type="ARBA" id="ARBA00000491"/>
    </source>
</evidence>
<evidence type="ECO:0000256" key="8">
    <source>
        <dbReference type="ARBA" id="ARBA00022430"/>
    </source>
</evidence>
<comment type="similarity">
    <text evidence="5">Belongs to the aconitase/IPM isomerase family.</text>
</comment>
<proteinExistence type="inferred from homology"/>
<dbReference type="GO" id="GO:0046872">
    <property type="term" value="F:metal ion binding"/>
    <property type="evidence" value="ECO:0007669"/>
    <property type="project" value="UniProtKB-KW"/>
</dbReference>
<comment type="catalytic activity">
    <reaction evidence="1">
        <text>(2R,3S)-3-isopropylmalate = (2S)-2-isopropylmalate</text>
        <dbReference type="Rhea" id="RHEA:32287"/>
        <dbReference type="ChEBI" id="CHEBI:1178"/>
        <dbReference type="ChEBI" id="CHEBI:35121"/>
        <dbReference type="EC" id="4.2.1.33"/>
    </reaction>
</comment>
<evidence type="ECO:0000259" key="19">
    <source>
        <dbReference type="Pfam" id="PF00330"/>
    </source>
</evidence>
<dbReference type="InterPro" id="IPR050067">
    <property type="entry name" value="IPM_dehydratase_rel_enz"/>
</dbReference>
<dbReference type="PANTHER" id="PTHR43822">
    <property type="entry name" value="HOMOACONITASE, MITOCHONDRIAL-RELATED"/>
    <property type="match status" value="1"/>
</dbReference>
<evidence type="ECO:0000256" key="16">
    <source>
        <dbReference type="ARBA" id="ARBA00031631"/>
    </source>
</evidence>
<dbReference type="NCBIfam" id="NF002458">
    <property type="entry name" value="PRK01641.1"/>
    <property type="match status" value="1"/>
</dbReference>
<dbReference type="EC" id="4.2.1.33" evidence="6"/>
<dbReference type="OrthoDB" id="419183at2759"/>
<dbReference type="HAMAP" id="MF_01026">
    <property type="entry name" value="LeuC_type1"/>
    <property type="match status" value="1"/>
</dbReference>
<keyword evidence="10" id="KW-0028">Amino-acid biosynthesis</keyword>
<dbReference type="SUPFAM" id="SSF53732">
    <property type="entry name" value="Aconitase iron-sulfur domain"/>
    <property type="match status" value="1"/>
</dbReference>
<dbReference type="NCBIfam" id="NF009116">
    <property type="entry name" value="PRK12466.1"/>
    <property type="match status" value="1"/>
</dbReference>
<dbReference type="Proteomes" id="UP000297245">
    <property type="component" value="Unassembled WGS sequence"/>
</dbReference>
<evidence type="ECO:0000256" key="2">
    <source>
        <dbReference type="ARBA" id="ARBA00001966"/>
    </source>
</evidence>
<dbReference type="GO" id="GO:0009316">
    <property type="term" value="C:3-isopropylmalate dehydratase complex"/>
    <property type="evidence" value="ECO:0007669"/>
    <property type="project" value="InterPro"/>
</dbReference>
<keyword evidence="15" id="KW-0100">Branched-chain amino acid biosynthesis</keyword>
<dbReference type="GO" id="GO:0009098">
    <property type="term" value="P:L-leucine biosynthetic process"/>
    <property type="evidence" value="ECO:0007669"/>
    <property type="project" value="UniProtKB-UniPathway"/>
</dbReference>
<dbReference type="EMBL" id="ML179843">
    <property type="protein sequence ID" value="THU81070.1"/>
    <property type="molecule type" value="Genomic_DNA"/>
</dbReference>
<dbReference type="InterPro" id="IPR004430">
    <property type="entry name" value="3-IsopropMal_deHydase_lsu"/>
</dbReference>
<reference evidence="21 22" key="1">
    <citation type="journal article" date="2019" name="Nat. Ecol. Evol.">
        <title>Megaphylogeny resolves global patterns of mushroom evolution.</title>
        <authorList>
            <person name="Varga T."/>
            <person name="Krizsan K."/>
            <person name="Foldi C."/>
            <person name="Dima B."/>
            <person name="Sanchez-Garcia M."/>
            <person name="Sanchez-Ramirez S."/>
            <person name="Szollosi G.J."/>
            <person name="Szarkandi J.G."/>
            <person name="Papp V."/>
            <person name="Albert L."/>
            <person name="Andreopoulos W."/>
            <person name="Angelini C."/>
            <person name="Antonin V."/>
            <person name="Barry K.W."/>
            <person name="Bougher N.L."/>
            <person name="Buchanan P."/>
            <person name="Buyck B."/>
            <person name="Bense V."/>
            <person name="Catcheside P."/>
            <person name="Chovatia M."/>
            <person name="Cooper J."/>
            <person name="Damon W."/>
            <person name="Desjardin D."/>
            <person name="Finy P."/>
            <person name="Geml J."/>
            <person name="Haridas S."/>
            <person name="Hughes K."/>
            <person name="Justo A."/>
            <person name="Karasinski D."/>
            <person name="Kautmanova I."/>
            <person name="Kiss B."/>
            <person name="Kocsube S."/>
            <person name="Kotiranta H."/>
            <person name="LaButti K.M."/>
            <person name="Lechner B.E."/>
            <person name="Liimatainen K."/>
            <person name="Lipzen A."/>
            <person name="Lukacs Z."/>
            <person name="Mihaltcheva S."/>
            <person name="Morgado L.N."/>
            <person name="Niskanen T."/>
            <person name="Noordeloos M.E."/>
            <person name="Ohm R.A."/>
            <person name="Ortiz-Santana B."/>
            <person name="Ovrebo C."/>
            <person name="Racz N."/>
            <person name="Riley R."/>
            <person name="Savchenko A."/>
            <person name="Shiryaev A."/>
            <person name="Soop K."/>
            <person name="Spirin V."/>
            <person name="Szebenyi C."/>
            <person name="Tomsovsky M."/>
            <person name="Tulloss R.E."/>
            <person name="Uehling J."/>
            <person name="Grigoriev I.V."/>
            <person name="Vagvolgyi C."/>
            <person name="Papp T."/>
            <person name="Martin F.M."/>
            <person name="Miettinen O."/>
            <person name="Hibbett D.S."/>
            <person name="Nagy L.G."/>
        </authorList>
    </citation>
    <scope>NUCLEOTIDE SEQUENCE [LARGE SCALE GENOMIC DNA]</scope>
    <source>
        <strain evidence="21 22">CBS 962.96</strain>
    </source>
</reference>